<dbReference type="Proteomes" id="UP000719412">
    <property type="component" value="Unassembled WGS sequence"/>
</dbReference>
<evidence type="ECO:0000313" key="2">
    <source>
        <dbReference type="EMBL" id="KAH0819671.1"/>
    </source>
</evidence>
<dbReference type="EMBL" id="JABDTM020014004">
    <property type="protein sequence ID" value="KAH0819671.1"/>
    <property type="molecule type" value="Genomic_DNA"/>
</dbReference>
<reference evidence="2" key="2">
    <citation type="submission" date="2021-08" db="EMBL/GenBank/DDBJ databases">
        <authorList>
            <person name="Eriksson T."/>
        </authorList>
    </citation>
    <scope>NUCLEOTIDE SEQUENCE</scope>
    <source>
        <strain evidence="2">Stoneville</strain>
        <tissue evidence="2">Whole head</tissue>
    </source>
</reference>
<reference evidence="2" key="1">
    <citation type="journal article" date="2020" name="J Insects Food Feed">
        <title>The yellow mealworm (Tenebrio molitor) genome: a resource for the emerging insects as food and feed industry.</title>
        <authorList>
            <person name="Eriksson T."/>
            <person name="Andere A."/>
            <person name="Kelstrup H."/>
            <person name="Emery V."/>
            <person name="Picard C."/>
        </authorList>
    </citation>
    <scope>NUCLEOTIDE SEQUENCE</scope>
    <source>
        <strain evidence="2">Stoneville</strain>
        <tissue evidence="2">Whole head</tissue>
    </source>
</reference>
<keyword evidence="1" id="KW-1133">Transmembrane helix</keyword>
<evidence type="ECO:0000313" key="3">
    <source>
        <dbReference type="Proteomes" id="UP000719412"/>
    </source>
</evidence>
<keyword evidence="3" id="KW-1185">Reference proteome</keyword>
<feature type="transmembrane region" description="Helical" evidence="1">
    <location>
        <begin position="37"/>
        <end position="57"/>
    </location>
</feature>
<proteinExistence type="predicted"/>
<organism evidence="2 3">
    <name type="scientific">Tenebrio molitor</name>
    <name type="common">Yellow mealworm beetle</name>
    <dbReference type="NCBI Taxonomy" id="7067"/>
    <lineage>
        <taxon>Eukaryota</taxon>
        <taxon>Metazoa</taxon>
        <taxon>Ecdysozoa</taxon>
        <taxon>Arthropoda</taxon>
        <taxon>Hexapoda</taxon>
        <taxon>Insecta</taxon>
        <taxon>Pterygota</taxon>
        <taxon>Neoptera</taxon>
        <taxon>Endopterygota</taxon>
        <taxon>Coleoptera</taxon>
        <taxon>Polyphaga</taxon>
        <taxon>Cucujiformia</taxon>
        <taxon>Tenebrionidae</taxon>
        <taxon>Tenebrio</taxon>
    </lineage>
</organism>
<name>A0A8J6HTJ2_TENMO</name>
<comment type="caution">
    <text evidence="2">The sequence shown here is derived from an EMBL/GenBank/DDBJ whole genome shotgun (WGS) entry which is preliminary data.</text>
</comment>
<keyword evidence="1" id="KW-0812">Transmembrane</keyword>
<accession>A0A8J6HTJ2</accession>
<protein>
    <submittedName>
        <fullName evidence="2">Uncharacterized protein</fullName>
    </submittedName>
</protein>
<evidence type="ECO:0000256" key="1">
    <source>
        <dbReference type="SAM" id="Phobius"/>
    </source>
</evidence>
<keyword evidence="1" id="KW-0472">Membrane</keyword>
<dbReference type="AlphaFoldDB" id="A0A8J6HTJ2"/>
<gene>
    <name evidence="2" type="ORF">GEV33_003120</name>
</gene>
<sequence length="111" mass="12422">MESPISRSLRCVIGHTLGASSQEHSRITVRRSAPMHLAFLSAILALTFFGAAHPVLFRFKDCVGCTLKINKELTSMLHPNLQESRQLPDDMREASAIFEYGARVQRTNQIP</sequence>